<evidence type="ECO:0000313" key="3">
    <source>
        <dbReference type="Proteomes" id="UP000316727"/>
    </source>
</evidence>
<feature type="transmembrane region" description="Helical" evidence="1">
    <location>
        <begin position="18"/>
        <end position="34"/>
    </location>
</feature>
<gene>
    <name evidence="2" type="ORF">FJM65_13225</name>
</gene>
<dbReference type="RefSeq" id="WP_140622005.1">
    <property type="nucleotide sequence ID" value="NZ_VFRQ01000006.1"/>
</dbReference>
<accession>A0A501W4I8</accession>
<protein>
    <recommendedName>
        <fullName evidence="4">DUF304 domain-containing protein</fullName>
    </recommendedName>
</protein>
<organism evidence="2 3">
    <name type="scientific">Pontibacter mangrovi</name>
    <dbReference type="NCBI Taxonomy" id="2589816"/>
    <lineage>
        <taxon>Bacteria</taxon>
        <taxon>Pseudomonadati</taxon>
        <taxon>Bacteroidota</taxon>
        <taxon>Cytophagia</taxon>
        <taxon>Cytophagales</taxon>
        <taxon>Hymenobacteraceae</taxon>
        <taxon>Pontibacter</taxon>
    </lineage>
</organism>
<dbReference type="AlphaFoldDB" id="A0A501W4I8"/>
<dbReference type="Proteomes" id="UP000316727">
    <property type="component" value="Unassembled WGS sequence"/>
</dbReference>
<keyword evidence="1" id="KW-1133">Transmembrane helix</keyword>
<feature type="transmembrane region" description="Helical" evidence="1">
    <location>
        <begin position="46"/>
        <end position="65"/>
    </location>
</feature>
<proteinExistence type="predicted"/>
<evidence type="ECO:0008006" key="4">
    <source>
        <dbReference type="Google" id="ProtNLM"/>
    </source>
</evidence>
<sequence length="166" mass="18449">MYVNLYPNRQLRATKRSVLLMGLFLLLGGGYALLRELLWMEALRPGWAAASGLMVLSGSVCLAYATEVLRFKDAFFSMTPERIAYRVSLFGSETVVEWQHIQELRITEHYVSFALTGGAFQKIRLGAIQSPDIARHVARSIHLAGLEKGIMINGIKPSPSEPALQV</sequence>
<name>A0A501W4I8_9BACT</name>
<dbReference type="EMBL" id="VFRQ01000006">
    <property type="protein sequence ID" value="TPE43702.1"/>
    <property type="molecule type" value="Genomic_DNA"/>
</dbReference>
<dbReference type="OrthoDB" id="852315at2"/>
<reference evidence="2 3" key="1">
    <citation type="submission" date="2019-06" db="EMBL/GenBank/DDBJ databases">
        <title>A novel bacterium of genus Pontibacter, isolated from marine sediment.</title>
        <authorList>
            <person name="Huang H."/>
            <person name="Mo K."/>
            <person name="Hu Y."/>
        </authorList>
    </citation>
    <scope>NUCLEOTIDE SEQUENCE [LARGE SCALE GENOMIC DNA]</scope>
    <source>
        <strain evidence="2 3">HB172049</strain>
    </source>
</reference>
<evidence type="ECO:0000256" key="1">
    <source>
        <dbReference type="SAM" id="Phobius"/>
    </source>
</evidence>
<comment type="caution">
    <text evidence="2">The sequence shown here is derived from an EMBL/GenBank/DDBJ whole genome shotgun (WGS) entry which is preliminary data.</text>
</comment>
<keyword evidence="1" id="KW-0472">Membrane</keyword>
<evidence type="ECO:0000313" key="2">
    <source>
        <dbReference type="EMBL" id="TPE43702.1"/>
    </source>
</evidence>
<keyword evidence="3" id="KW-1185">Reference proteome</keyword>
<keyword evidence="1" id="KW-0812">Transmembrane</keyword>